<feature type="region of interest" description="Disordered" evidence="1">
    <location>
        <begin position="315"/>
        <end position="372"/>
    </location>
</feature>
<feature type="compositionally biased region" description="Basic and acidic residues" evidence="1">
    <location>
        <begin position="243"/>
        <end position="253"/>
    </location>
</feature>
<feature type="compositionally biased region" description="Acidic residues" evidence="1">
    <location>
        <begin position="8"/>
        <end position="17"/>
    </location>
</feature>
<feature type="compositionally biased region" description="Polar residues" evidence="1">
    <location>
        <begin position="349"/>
        <end position="358"/>
    </location>
</feature>
<protein>
    <recommendedName>
        <fullName evidence="4">Junctional cadherin complex regulator</fullName>
    </recommendedName>
</protein>
<feature type="compositionally biased region" description="Basic and acidic residues" evidence="1">
    <location>
        <begin position="627"/>
        <end position="641"/>
    </location>
</feature>
<reference evidence="2" key="1">
    <citation type="submission" date="2023-08" db="EMBL/GenBank/DDBJ databases">
        <title>Pelteobagrus vachellii genome.</title>
        <authorList>
            <person name="Liu H."/>
        </authorList>
    </citation>
    <scope>NUCLEOTIDE SEQUENCE</scope>
    <source>
        <strain evidence="2">PRFRI_2022a</strain>
        <tissue evidence="2">Muscle</tissue>
    </source>
</reference>
<proteinExistence type="predicted"/>
<feature type="compositionally biased region" description="Basic residues" evidence="1">
    <location>
        <begin position="232"/>
        <end position="242"/>
    </location>
</feature>
<dbReference type="GO" id="GO:0035082">
    <property type="term" value="P:axoneme assembly"/>
    <property type="evidence" value="ECO:0007669"/>
    <property type="project" value="TreeGrafter"/>
</dbReference>
<evidence type="ECO:0000313" key="3">
    <source>
        <dbReference type="Proteomes" id="UP001187315"/>
    </source>
</evidence>
<evidence type="ECO:0008006" key="4">
    <source>
        <dbReference type="Google" id="ProtNLM"/>
    </source>
</evidence>
<dbReference type="PANTHER" id="PTHR14726:SF1">
    <property type="entry name" value="JHY PROTEIN HOMOLOG"/>
    <property type="match status" value="1"/>
</dbReference>
<comment type="caution">
    <text evidence="2">The sequence shown here is derived from an EMBL/GenBank/DDBJ whole genome shotgun (WGS) entry which is preliminary data.</text>
</comment>
<organism evidence="2 3">
    <name type="scientific">Tachysurus vachellii</name>
    <name type="common">Darkbarbel catfish</name>
    <name type="synonym">Pelteobagrus vachellii</name>
    <dbReference type="NCBI Taxonomy" id="175792"/>
    <lineage>
        <taxon>Eukaryota</taxon>
        <taxon>Metazoa</taxon>
        <taxon>Chordata</taxon>
        <taxon>Craniata</taxon>
        <taxon>Vertebrata</taxon>
        <taxon>Euteleostomi</taxon>
        <taxon>Actinopterygii</taxon>
        <taxon>Neopterygii</taxon>
        <taxon>Teleostei</taxon>
        <taxon>Ostariophysi</taxon>
        <taxon>Siluriformes</taxon>
        <taxon>Bagridae</taxon>
        <taxon>Tachysurus</taxon>
    </lineage>
</organism>
<feature type="compositionally biased region" description="Low complexity" evidence="1">
    <location>
        <begin position="359"/>
        <end position="372"/>
    </location>
</feature>
<feature type="region of interest" description="Disordered" evidence="1">
    <location>
        <begin position="1"/>
        <end position="28"/>
    </location>
</feature>
<keyword evidence="3" id="KW-1185">Reference proteome</keyword>
<evidence type="ECO:0000313" key="2">
    <source>
        <dbReference type="EMBL" id="KAK2823476.1"/>
    </source>
</evidence>
<feature type="compositionally biased region" description="Basic and acidic residues" evidence="1">
    <location>
        <begin position="205"/>
        <end position="214"/>
    </location>
</feature>
<dbReference type="Pfam" id="PF15261">
    <property type="entry name" value="JHY"/>
    <property type="match status" value="1"/>
</dbReference>
<feature type="region of interest" description="Disordered" evidence="1">
    <location>
        <begin position="196"/>
        <end position="299"/>
    </location>
</feature>
<dbReference type="Proteomes" id="UP001187315">
    <property type="component" value="Unassembled WGS sequence"/>
</dbReference>
<gene>
    <name evidence="2" type="ORF">Q7C36_020076</name>
</gene>
<dbReference type="InterPro" id="IPR027968">
    <property type="entry name" value="JHY"/>
</dbReference>
<feature type="region of interest" description="Disordered" evidence="1">
    <location>
        <begin position="35"/>
        <end position="54"/>
    </location>
</feature>
<evidence type="ECO:0000256" key="1">
    <source>
        <dbReference type="SAM" id="MobiDB-lite"/>
    </source>
</evidence>
<name>A0AA88LT63_TACVA</name>
<feature type="compositionally biased region" description="Basic and acidic residues" evidence="1">
    <location>
        <begin position="269"/>
        <end position="280"/>
    </location>
</feature>
<feature type="region of interest" description="Disordered" evidence="1">
    <location>
        <begin position="617"/>
        <end position="641"/>
    </location>
</feature>
<dbReference type="PANTHER" id="PTHR14726">
    <property type="entry name" value="JHY PROTEIN HOMOLOG"/>
    <property type="match status" value="1"/>
</dbReference>
<accession>A0AA88LT63</accession>
<sequence>MATFTSTDEVDSLDSDTESLVQDKTHHRELQMRILNGVGESSSSYDDNIERSKHEDDFAFDPKPAITETFGDQNINYSRQMSPLDEYADLRYDPDWRKKLPRSEFLQTDFLFNTNEDPAVTLRHTEHVSPRERHEYVIVHSPVSSEIDTVHNRLPQSSFHLHPVPQNTSVSLGTIPCSNSDKPMNVKHRINNQQGETGILPFSSPHERQNDGKEQSIAQEQNRNNLNAVAVQRKRIQKVRPTKMKEDIVERNKASLGMNHKQGSYLKAYEQRGRKSDDSKQPLQSAEDDASTDSPGSPVNALNLELMWIQKTQKLKTHNQSKHLDRARPPHHRTKPRGHLNQLVEKQHSQTPSEKQCLSPSDSGSGSHSSFLSAPTVSLNININTLTPATLAEPFIDHEPPKQLYTLSPSPHWKIRNDELNSHFKGSSYTSCLPVPTGGTVDHESIQVTNKNNIRSPPTHPPFQHGEESSNPAHALQIYTGVYPVLPPIGVSNTSDTELCSGRPEEATNTIHRSSSEGYLAQLMKQKQINGKTTYKAYTLKDYKSLNWDVKLRGLGPSNIIAEDVAKKISQQKLYSNVVRENNKKISKIPTLPTRNPVERDNKSNIPRNKALEYAKTISKPKASQQLKERPKDKYKSESEFEHSADLQLRVDYTQLSIVEMLRKRHEQEKLLVARFTNINGGSSHSVGSH</sequence>
<feature type="compositionally biased region" description="Basic residues" evidence="1">
    <location>
        <begin position="329"/>
        <end position="338"/>
    </location>
</feature>
<dbReference type="EMBL" id="JAVHJS010000021">
    <property type="protein sequence ID" value="KAK2823476.1"/>
    <property type="molecule type" value="Genomic_DNA"/>
</dbReference>
<feature type="compositionally biased region" description="Polar residues" evidence="1">
    <location>
        <begin position="216"/>
        <end position="227"/>
    </location>
</feature>
<dbReference type="AlphaFoldDB" id="A0AA88LT63"/>